<dbReference type="Pfam" id="PF18998">
    <property type="entry name" value="Flg_new_2"/>
    <property type="match status" value="1"/>
</dbReference>
<evidence type="ECO:0000256" key="1">
    <source>
        <dbReference type="SAM" id="MobiDB-lite"/>
    </source>
</evidence>
<accession>A0A5K7YWE1</accession>
<dbReference type="InterPro" id="IPR059226">
    <property type="entry name" value="Choice_anch_Q_dom"/>
</dbReference>
<dbReference type="Pfam" id="PF13229">
    <property type="entry name" value="Beta_helix"/>
    <property type="match status" value="2"/>
</dbReference>
<dbReference type="RefSeq" id="WP_155320074.1">
    <property type="nucleotide sequence ID" value="NZ_AP021874.1"/>
</dbReference>
<evidence type="ECO:0000259" key="3">
    <source>
        <dbReference type="Pfam" id="PF18998"/>
    </source>
</evidence>
<feature type="domain" description="Bacterial repeat" evidence="3">
    <location>
        <begin position="824"/>
        <end position="891"/>
    </location>
</feature>
<name>A0A5K7YWE1_9BACT</name>
<feature type="region of interest" description="Disordered" evidence="1">
    <location>
        <begin position="959"/>
        <end position="1004"/>
    </location>
</feature>
<dbReference type="Proteomes" id="UP000427906">
    <property type="component" value="Chromosome"/>
</dbReference>
<dbReference type="AlphaFoldDB" id="A0A5K7YWE1"/>
<organism evidence="4 5">
    <name type="scientific">Desulfosarcina alkanivorans</name>
    <dbReference type="NCBI Taxonomy" id="571177"/>
    <lineage>
        <taxon>Bacteria</taxon>
        <taxon>Pseudomonadati</taxon>
        <taxon>Thermodesulfobacteriota</taxon>
        <taxon>Desulfobacteria</taxon>
        <taxon>Desulfobacterales</taxon>
        <taxon>Desulfosarcinaceae</taxon>
        <taxon>Desulfosarcina</taxon>
    </lineage>
</organism>
<protein>
    <recommendedName>
        <fullName evidence="6">Bacterial repeat domain-containing protein</fullName>
    </recommendedName>
</protein>
<sequence length="1016" mass="104977">MRKQNEDTFSWTGIFNFKPSRAFIAVLGILTLLLVLDAPASAATLYVGAGLSSSGDGTSWATAYASLEDALDDAEDGDDIWVQEGIYPLETYLSIYGINNVSIYGGFIGTETALSQRDFAAHATILDGSPLMYASDLVTIESFNTSGIVIDGLTIANYSSTGSAMRIPGGNPVLRNCKFLNNTTSSGEGTGSTSGYYGGAAMNVSGGTPVIVNCVFAHNTAPHGYGGAVNMHIASAAADFINCTFTRNSAIGGGAMSIYSSSSTNHEIYNCLFWGNTVTTSQPDIIANCGYTASYNFYATSGDPLLVDPDNGNYHLSPGSPCIDQGTGSVTLANVDMDGDSRVIDGDGNGSLVVDIGADEFDPTQQYFADLYVDVTKSDDSGDGTSWATAKATIQGAIDAAAAGNEIWVRTGTYAPVSIDVAVSLYGGFVGTEIQRTGRNPATCLTIIDGQDSGRCVHVTAAAVIDGFTITNGNSSNGGGMLISNSGATIANCKISGNVSPDYAGGVSFSSAATMENCEITNNQANTGGGIYNGYVSSTINSCLIEGNRSNSGSGGGIFNDGGFAPRITNCTIRDNYASTNGGGIFNDEKNDAVISGCTIVLNTATGRGGGLYSGQGDSSNTNYAEPEITNNVIANNWASWGGGLYCAAYSRPEIINCTIAGNTAATEGAGVYVVDASSSTRIMDSILYGNVLDAGGHSDIHFTGANEASLILLYNNFSVLDDSWHNSGAPLRTGNISVNAGFSDYDGPDNDPTAGGDSDYHLIDSAGVVDKGVRSYTVASQGVTLVAPDHDLENNTRPQGGGVDLGAYESSLTAPITQYDLTASVPDGNGTVSPTFGTYDEGITVTLTATPFTGYQVAAWSGTSDDSSTASTNTVIMNSDKIVTVTFHSIPCPDPNDTDSDDDGIPDDVEDANQNGIVDADETNPCLADTDNDGIQDGTESGLTVADADTDPAVFVPDADPATTTNPLLADTDGDGISDGDEDLNHNGRVDENEGDPNVKEAKAMPWLPLLLLND</sequence>
<gene>
    <name evidence="4" type="ORF">DSCA_62990</name>
</gene>
<dbReference type="InterPro" id="IPR039448">
    <property type="entry name" value="Beta_helix"/>
</dbReference>
<feature type="compositionally biased region" description="Basic and acidic residues" evidence="1">
    <location>
        <begin position="984"/>
        <end position="1004"/>
    </location>
</feature>
<feature type="domain" description="Right handed beta helix" evidence="2">
    <location>
        <begin position="140"/>
        <end position="273"/>
    </location>
</feature>
<evidence type="ECO:0000313" key="5">
    <source>
        <dbReference type="Proteomes" id="UP000427906"/>
    </source>
</evidence>
<dbReference type="Gene3D" id="2.160.20.10">
    <property type="entry name" value="Single-stranded right-handed beta-helix, Pectin lyase-like"/>
    <property type="match status" value="2"/>
</dbReference>
<dbReference type="PANTHER" id="PTHR11319:SF35">
    <property type="entry name" value="OUTER MEMBRANE PROTEIN PMPC-RELATED"/>
    <property type="match status" value="1"/>
</dbReference>
<dbReference type="EMBL" id="AP021874">
    <property type="protein sequence ID" value="BBO72369.1"/>
    <property type="molecule type" value="Genomic_DNA"/>
</dbReference>
<dbReference type="NCBIfam" id="NF041518">
    <property type="entry name" value="choice_anch_Q"/>
    <property type="match status" value="1"/>
</dbReference>
<dbReference type="KEGG" id="dalk:DSCA_62990"/>
<dbReference type="OrthoDB" id="5522195at2"/>
<dbReference type="InterPro" id="IPR006626">
    <property type="entry name" value="PbH1"/>
</dbReference>
<evidence type="ECO:0008006" key="6">
    <source>
        <dbReference type="Google" id="ProtNLM"/>
    </source>
</evidence>
<reference evidence="4 5" key="1">
    <citation type="submission" date="2019-11" db="EMBL/GenBank/DDBJ databases">
        <title>Comparative genomics of hydrocarbon-degrading Desulfosarcina strains.</title>
        <authorList>
            <person name="Watanabe M."/>
            <person name="Kojima H."/>
            <person name="Fukui M."/>
        </authorList>
    </citation>
    <scope>NUCLEOTIDE SEQUENCE [LARGE SCALE GENOMIC DNA]</scope>
    <source>
        <strain evidence="4 5">PL12</strain>
    </source>
</reference>
<dbReference type="InterPro" id="IPR012334">
    <property type="entry name" value="Pectin_lyas_fold"/>
</dbReference>
<dbReference type="InterPro" id="IPR011050">
    <property type="entry name" value="Pectin_lyase_fold/virulence"/>
</dbReference>
<dbReference type="SUPFAM" id="SSF51126">
    <property type="entry name" value="Pectin lyase-like"/>
    <property type="match status" value="3"/>
</dbReference>
<dbReference type="PANTHER" id="PTHR11319">
    <property type="entry name" value="G PROTEIN-COUPLED RECEPTOR-RELATED"/>
    <property type="match status" value="1"/>
</dbReference>
<evidence type="ECO:0000259" key="2">
    <source>
        <dbReference type="Pfam" id="PF13229"/>
    </source>
</evidence>
<feature type="domain" description="Right handed beta helix" evidence="2">
    <location>
        <begin position="557"/>
        <end position="718"/>
    </location>
</feature>
<proteinExistence type="predicted"/>
<dbReference type="SMART" id="SM00710">
    <property type="entry name" value="PbH1"/>
    <property type="match status" value="11"/>
</dbReference>
<keyword evidence="5" id="KW-1185">Reference proteome</keyword>
<feature type="compositionally biased region" description="Acidic residues" evidence="1">
    <location>
        <begin position="973"/>
        <end position="983"/>
    </location>
</feature>
<dbReference type="InterPro" id="IPR044060">
    <property type="entry name" value="Bacterial_rp_domain"/>
</dbReference>
<evidence type="ECO:0000313" key="4">
    <source>
        <dbReference type="EMBL" id="BBO72369.1"/>
    </source>
</evidence>